<protein>
    <submittedName>
        <fullName evidence="2">Uncharacterized protein</fullName>
    </submittedName>
</protein>
<reference evidence="2" key="1">
    <citation type="submission" date="2022-08" db="UniProtKB">
        <authorList>
            <consortium name="EnsemblMetazoa"/>
        </authorList>
    </citation>
    <scope>IDENTIFICATION</scope>
    <source>
        <strain evidence="2">05x7-T-G4-1.051#20</strain>
    </source>
</reference>
<evidence type="ECO:0000256" key="1">
    <source>
        <dbReference type="SAM" id="MobiDB-lite"/>
    </source>
</evidence>
<keyword evidence="3" id="KW-1185">Reference proteome</keyword>
<accession>A0A8W8MKZ6</accession>
<dbReference type="Proteomes" id="UP000005408">
    <property type="component" value="Unassembled WGS sequence"/>
</dbReference>
<dbReference type="EnsemblMetazoa" id="G33763.1">
    <property type="protein sequence ID" value="G33763.1:cds"/>
    <property type="gene ID" value="G33763"/>
</dbReference>
<evidence type="ECO:0000313" key="2">
    <source>
        <dbReference type="EnsemblMetazoa" id="G33763.1:cds"/>
    </source>
</evidence>
<name>A0A8W8MKZ6_MAGGI</name>
<sequence length="131" mass="14384">MCSFDSTESRSQQKMSTTTLIVETTAISFNTIPHRSTSTSITIDSERTRVLIQPLVTTLLHTRAFTPSKTTNINLFPVRFRDQYSIDGAGPPPPARVGSKEVHQTLHPSEEEGIGNHSKRTLTVPPPRAGA</sequence>
<proteinExistence type="predicted"/>
<evidence type="ECO:0000313" key="3">
    <source>
        <dbReference type="Proteomes" id="UP000005408"/>
    </source>
</evidence>
<feature type="region of interest" description="Disordered" evidence="1">
    <location>
        <begin position="85"/>
        <end position="131"/>
    </location>
</feature>
<dbReference type="AlphaFoldDB" id="A0A8W8MKZ6"/>
<organism evidence="2 3">
    <name type="scientific">Magallana gigas</name>
    <name type="common">Pacific oyster</name>
    <name type="synonym">Crassostrea gigas</name>
    <dbReference type="NCBI Taxonomy" id="29159"/>
    <lineage>
        <taxon>Eukaryota</taxon>
        <taxon>Metazoa</taxon>
        <taxon>Spiralia</taxon>
        <taxon>Lophotrochozoa</taxon>
        <taxon>Mollusca</taxon>
        <taxon>Bivalvia</taxon>
        <taxon>Autobranchia</taxon>
        <taxon>Pteriomorphia</taxon>
        <taxon>Ostreida</taxon>
        <taxon>Ostreoidea</taxon>
        <taxon>Ostreidae</taxon>
        <taxon>Magallana</taxon>
    </lineage>
</organism>
<feature type="compositionally biased region" description="Basic and acidic residues" evidence="1">
    <location>
        <begin position="98"/>
        <end position="110"/>
    </location>
</feature>